<dbReference type="SMART" id="SM01119">
    <property type="entry name" value="D-ser_dehydrat"/>
    <property type="match status" value="1"/>
</dbReference>
<dbReference type="GO" id="GO:0016829">
    <property type="term" value="F:lyase activity"/>
    <property type="evidence" value="ECO:0007669"/>
    <property type="project" value="UniProtKB-KW"/>
</dbReference>
<name>A0A3R8QQK0_9PSEU</name>
<dbReference type="InterPro" id="IPR026956">
    <property type="entry name" value="D-ser_dehydrat-like_dom"/>
</dbReference>
<feature type="domain" description="D-serine dehydratase-like" evidence="3">
    <location>
        <begin position="335"/>
        <end position="433"/>
    </location>
</feature>
<dbReference type="CDD" id="cd06818">
    <property type="entry name" value="PLPDE_III_cryptic_DSD"/>
    <property type="match status" value="1"/>
</dbReference>
<proteinExistence type="inferred from homology"/>
<evidence type="ECO:0000313" key="5">
    <source>
        <dbReference type="Proteomes" id="UP000274515"/>
    </source>
</evidence>
<evidence type="ECO:0000259" key="3">
    <source>
        <dbReference type="SMART" id="SM01119"/>
    </source>
</evidence>
<dbReference type="InterPro" id="IPR001608">
    <property type="entry name" value="Ala_racemase_N"/>
</dbReference>
<dbReference type="AlphaFoldDB" id="A0A3R8QQK0"/>
<dbReference type="InterPro" id="IPR051466">
    <property type="entry name" value="D-amino_acid_metab_enzyme"/>
</dbReference>
<gene>
    <name evidence="4" type="ORF">EIL87_09315</name>
</gene>
<dbReference type="OrthoDB" id="9811417at2"/>
<dbReference type="InterPro" id="IPR029066">
    <property type="entry name" value="PLP-binding_barrel"/>
</dbReference>
<reference evidence="4 5" key="1">
    <citation type="submission" date="2018-11" db="EMBL/GenBank/DDBJ databases">
        <title>Saccharopolyspora rhizosphaerae sp. nov., an actinomycete isolated from rhizosphere soil in Thailand.</title>
        <authorList>
            <person name="Intra B."/>
            <person name="Euanorasetr J."/>
            <person name="Take A."/>
            <person name="Inahashi Y."/>
            <person name="Mori M."/>
            <person name="Panbangred W."/>
            <person name="Matsumoto A."/>
        </authorList>
    </citation>
    <scope>NUCLEOTIDE SEQUENCE [LARGE SCALE GENOMIC DNA]</scope>
    <source>
        <strain evidence="4 5">H219</strain>
    </source>
</reference>
<protein>
    <submittedName>
        <fullName evidence="4">Amino acid deaminase</fullName>
    </submittedName>
</protein>
<dbReference type="Gene3D" id="2.40.37.20">
    <property type="entry name" value="D-serine dehydratase-like domain"/>
    <property type="match status" value="1"/>
</dbReference>
<organism evidence="4 5">
    <name type="scientific">Saccharopolyspora rhizosphaerae</name>
    <dbReference type="NCBI Taxonomy" id="2492662"/>
    <lineage>
        <taxon>Bacteria</taxon>
        <taxon>Bacillati</taxon>
        <taxon>Actinomycetota</taxon>
        <taxon>Actinomycetes</taxon>
        <taxon>Pseudonocardiales</taxon>
        <taxon>Pseudonocardiaceae</taxon>
        <taxon>Saccharopolyspora</taxon>
    </lineage>
</organism>
<keyword evidence="2" id="KW-0456">Lyase</keyword>
<dbReference type="InterPro" id="IPR042208">
    <property type="entry name" value="D-ser_dehydrat-like_sf"/>
</dbReference>
<comment type="caution">
    <text evidence="4">The sequence shown here is derived from an EMBL/GenBank/DDBJ whole genome shotgun (WGS) entry which is preliminary data.</text>
</comment>
<evidence type="ECO:0000256" key="2">
    <source>
        <dbReference type="ARBA" id="ARBA00023239"/>
    </source>
</evidence>
<dbReference type="Pfam" id="PF14031">
    <property type="entry name" value="D-ser_dehydrat"/>
    <property type="match status" value="1"/>
</dbReference>
<dbReference type="Proteomes" id="UP000274515">
    <property type="component" value="Unassembled WGS sequence"/>
</dbReference>
<dbReference type="PANTHER" id="PTHR28004:SF8">
    <property type="entry name" value="D-SERINE DEAMINASE"/>
    <property type="match status" value="1"/>
</dbReference>
<accession>A0A3R8QQK0</accession>
<dbReference type="PANTHER" id="PTHR28004">
    <property type="entry name" value="ZGC:162816-RELATED"/>
    <property type="match status" value="1"/>
</dbReference>
<sequence>MCNAVHRRQGVPEGINTGTVRALRDETIDWRFKGMPANAFGTTAGEFLAQRPQLFEAGFVGPLLTLDTAAVEHNLRTMAAWCDEHGLKLAPHGKTTMAPQLFQRQLEHGAWGITAATTSQLRVYRAFGVQRILFANELVDPQGLAWLSRELDADPDFSFCCYADSLRGVELMAAALTEHGGTRQVDVLVEFGVAGGRTGARTVSQARAVAAAVAAEPRLRLVGVSGYEGEVAHDVETSSLSAIDGYLDEFRALVVEFGEAGYFDQLDEVIVSAGGSAYFDQVAEALTRPWPEGLPVVPVLRSGGYLLHDDGFYRVRSPFGREHRLAGAESPFRPAMRIWAQVMSQPEADLALLTMGRRDVSFDQGLPEPQVVRGSDGEIRTLVADSCHVSGLADQHAFLTLTGADVRVGDWVGFGLSHPCTVLDKWTLIPVVEGDEVVDLVRTYF</sequence>
<evidence type="ECO:0000256" key="1">
    <source>
        <dbReference type="ARBA" id="ARBA00005323"/>
    </source>
</evidence>
<evidence type="ECO:0000313" key="4">
    <source>
        <dbReference type="EMBL" id="RRO17481.1"/>
    </source>
</evidence>
<dbReference type="SUPFAM" id="SSF51419">
    <property type="entry name" value="PLP-binding barrel"/>
    <property type="match status" value="1"/>
</dbReference>
<comment type="similarity">
    <text evidence="1">Belongs to the DSD1 family.</text>
</comment>
<dbReference type="EMBL" id="RSAA01000008">
    <property type="protein sequence ID" value="RRO17481.1"/>
    <property type="molecule type" value="Genomic_DNA"/>
</dbReference>
<dbReference type="Pfam" id="PF01168">
    <property type="entry name" value="Ala_racemase_N"/>
    <property type="match status" value="1"/>
</dbReference>
<keyword evidence="5" id="KW-1185">Reference proteome</keyword>
<dbReference type="Gene3D" id="3.20.20.10">
    <property type="entry name" value="Alanine racemase"/>
    <property type="match status" value="1"/>
</dbReference>